<organism evidence="2 3">
    <name type="scientific">Thiorhodococcus mannitoliphagus</name>
    <dbReference type="NCBI Taxonomy" id="329406"/>
    <lineage>
        <taxon>Bacteria</taxon>
        <taxon>Pseudomonadati</taxon>
        <taxon>Pseudomonadota</taxon>
        <taxon>Gammaproteobacteria</taxon>
        <taxon>Chromatiales</taxon>
        <taxon>Chromatiaceae</taxon>
        <taxon>Thiorhodococcus</taxon>
    </lineage>
</organism>
<dbReference type="InterPro" id="IPR005180">
    <property type="entry name" value="DUF302"/>
</dbReference>
<sequence length="166" mass="18039">MKTILSAVAGFILGAVVLAAVAGMSADQFMIQQTVSPLAFEDTVESIKTTVTEKGWQLPKIYRLDQTMQKHGYTVNKVAVLELCHPEHAYKILRNDDSLMVTPFMPCRISVYQRDDGSVVIARMNSGLMGNLFHRDIAKVMGLATSQVEGIIAAATLPAPAIACNE</sequence>
<comment type="caution">
    <text evidence="2">The sequence shown here is derived from an EMBL/GenBank/DDBJ whole genome shotgun (WGS) entry which is preliminary data.</text>
</comment>
<dbReference type="AlphaFoldDB" id="A0A6P1DSM5"/>
<keyword evidence="3" id="KW-1185">Reference proteome</keyword>
<protein>
    <submittedName>
        <fullName evidence="2">DUF302 domain-containing protein</fullName>
    </submittedName>
</protein>
<dbReference type="EMBL" id="JAAIJR010000003">
    <property type="protein sequence ID" value="NEX19022.1"/>
    <property type="molecule type" value="Genomic_DNA"/>
</dbReference>
<evidence type="ECO:0000313" key="2">
    <source>
        <dbReference type="EMBL" id="NEX19022.1"/>
    </source>
</evidence>
<reference evidence="2 3" key="2">
    <citation type="submission" date="2020-02" db="EMBL/GenBank/DDBJ databases">
        <title>Genome sequences of Thiorhodococcus mannitoliphagus and Thiorhodococcus minor, purple sulfur photosynthetic bacteria in the gammaproteobacterial family, Chromatiaceae.</title>
        <authorList>
            <person name="Aviles F.A."/>
            <person name="Meyer T.E."/>
            <person name="Kyndt J.A."/>
        </authorList>
    </citation>
    <scope>NUCLEOTIDE SEQUENCE [LARGE SCALE GENOMIC DNA]</scope>
    <source>
        <strain evidence="2 3">DSM 18266</strain>
    </source>
</reference>
<proteinExistence type="predicted"/>
<dbReference type="PANTHER" id="PTHR38342">
    <property type="entry name" value="SLR5037 PROTEIN"/>
    <property type="match status" value="1"/>
</dbReference>
<dbReference type="CDD" id="cd14797">
    <property type="entry name" value="DUF302"/>
    <property type="match status" value="1"/>
</dbReference>
<dbReference type="SUPFAM" id="SSF103247">
    <property type="entry name" value="TT1751-like"/>
    <property type="match status" value="1"/>
</dbReference>
<dbReference type="InterPro" id="IPR035923">
    <property type="entry name" value="TT1751-like_sf"/>
</dbReference>
<evidence type="ECO:0000313" key="3">
    <source>
        <dbReference type="Proteomes" id="UP000471640"/>
    </source>
</evidence>
<dbReference type="Proteomes" id="UP000471640">
    <property type="component" value="Unassembled WGS sequence"/>
</dbReference>
<name>A0A6P1DSM5_9GAMM</name>
<dbReference type="PANTHER" id="PTHR38342:SF1">
    <property type="entry name" value="SLR5037 PROTEIN"/>
    <property type="match status" value="1"/>
</dbReference>
<dbReference type="RefSeq" id="WP_164651901.1">
    <property type="nucleotide sequence ID" value="NZ_JAAIJR010000003.1"/>
</dbReference>
<evidence type="ECO:0000259" key="1">
    <source>
        <dbReference type="Pfam" id="PF03625"/>
    </source>
</evidence>
<accession>A0A6P1DSM5</accession>
<gene>
    <name evidence="2" type="ORF">G3480_01605</name>
</gene>
<dbReference type="Gene3D" id="3.30.310.70">
    <property type="entry name" value="TT1751-like domain"/>
    <property type="match status" value="1"/>
</dbReference>
<dbReference type="Pfam" id="PF03625">
    <property type="entry name" value="DUF302"/>
    <property type="match status" value="1"/>
</dbReference>
<reference evidence="3" key="1">
    <citation type="journal article" date="2020" name="Microbiol. Resour. Announc.">
        <title>Draft Genome Sequences of Thiorhodococcus mannitoliphagus and Thiorhodococcus minor, Purple Sulfur Photosynthetic Bacteria in the Gammaproteobacterial Family Chromatiaceae.</title>
        <authorList>
            <person name="Aviles F.A."/>
            <person name="Meyer T.E."/>
            <person name="Kyndt J.A."/>
        </authorList>
    </citation>
    <scope>NUCLEOTIDE SEQUENCE [LARGE SCALE GENOMIC DNA]</scope>
    <source>
        <strain evidence="3">DSM 18266</strain>
    </source>
</reference>
<feature type="domain" description="DUF302" evidence="1">
    <location>
        <begin position="66"/>
        <end position="125"/>
    </location>
</feature>